<proteinExistence type="predicted"/>
<dbReference type="GO" id="GO:0008237">
    <property type="term" value="F:metallopeptidase activity"/>
    <property type="evidence" value="ECO:0007669"/>
    <property type="project" value="UniProtKB-KW"/>
</dbReference>
<sequence>MGEYVYENVFRISHLTVQREGGDINCFVRQMGDKAKEELELFFEEFDHDYEKYNYLGEWHSHPSFPLIPSKKDQSTMWEIVNDPEVGALFVVLLIVKLNNENLKGGVNAFVPGFPIFQGKLVEEK</sequence>
<dbReference type="HOGENOM" id="CLU_131489_0_0_2"/>
<dbReference type="GO" id="GO:0046872">
    <property type="term" value="F:metal ion binding"/>
    <property type="evidence" value="ECO:0007669"/>
    <property type="project" value="UniProtKB-KW"/>
</dbReference>
<dbReference type="Pfam" id="PF14464">
    <property type="entry name" value="Prok-JAB"/>
    <property type="match status" value="1"/>
</dbReference>
<keyword evidence="3" id="KW-0378">Hydrolase</keyword>
<evidence type="ECO:0000313" key="8">
    <source>
        <dbReference type="Proteomes" id="UP000033097"/>
    </source>
</evidence>
<dbReference type="Proteomes" id="UP000033097">
    <property type="component" value="Chromosome"/>
</dbReference>
<dbReference type="STRING" id="213585.MSMAS_0540"/>
<protein>
    <recommendedName>
        <fullName evidence="6">JAB domain-containing protein</fullName>
    </recommendedName>
</protein>
<keyword evidence="4" id="KW-0862">Zinc</keyword>
<name>A0A0E3LTL6_METMZ</name>
<keyword evidence="1" id="KW-0645">Protease</keyword>
<dbReference type="Gene3D" id="3.40.140.10">
    <property type="entry name" value="Cytidine Deaminase, domain 2"/>
    <property type="match status" value="1"/>
</dbReference>
<dbReference type="AlphaFoldDB" id="A0A0E3LTL6"/>
<dbReference type="GO" id="GO:0006508">
    <property type="term" value="P:proteolysis"/>
    <property type="evidence" value="ECO:0007669"/>
    <property type="project" value="UniProtKB-KW"/>
</dbReference>
<keyword evidence="2" id="KW-0479">Metal-binding</keyword>
<evidence type="ECO:0000256" key="5">
    <source>
        <dbReference type="ARBA" id="ARBA00023049"/>
    </source>
</evidence>
<evidence type="ECO:0000259" key="6">
    <source>
        <dbReference type="Pfam" id="PF14464"/>
    </source>
</evidence>
<dbReference type="PATRIC" id="fig|213585.10.peg.667"/>
<organism evidence="7 8">
    <name type="scientific">Methanosarcina mazei S-6</name>
    <dbReference type="NCBI Taxonomy" id="213585"/>
    <lineage>
        <taxon>Archaea</taxon>
        <taxon>Methanobacteriati</taxon>
        <taxon>Methanobacteriota</taxon>
        <taxon>Stenosarchaea group</taxon>
        <taxon>Methanomicrobia</taxon>
        <taxon>Methanosarcinales</taxon>
        <taxon>Methanosarcinaceae</taxon>
        <taxon>Methanosarcina</taxon>
    </lineage>
</organism>
<gene>
    <name evidence="7" type="ORF">MSMAS_0540</name>
</gene>
<evidence type="ECO:0000256" key="2">
    <source>
        <dbReference type="ARBA" id="ARBA00022723"/>
    </source>
</evidence>
<accession>A0A0E3LTL6</accession>
<evidence type="ECO:0000256" key="4">
    <source>
        <dbReference type="ARBA" id="ARBA00022833"/>
    </source>
</evidence>
<reference evidence="7 8" key="1">
    <citation type="submission" date="2014-07" db="EMBL/GenBank/DDBJ databases">
        <title>Methanogenic archaea and the global carbon cycle.</title>
        <authorList>
            <person name="Henriksen J.R."/>
            <person name="Luke J."/>
            <person name="Reinhart S."/>
            <person name="Benedict M.N."/>
            <person name="Youngblut N.D."/>
            <person name="Metcalf M.E."/>
            <person name="Whitaker R.J."/>
            <person name="Metcalf W.W."/>
        </authorList>
    </citation>
    <scope>NUCLEOTIDE SEQUENCE [LARGE SCALE GENOMIC DNA]</scope>
    <source>
        <strain evidence="7 8">S-6</strain>
    </source>
</reference>
<evidence type="ECO:0000256" key="3">
    <source>
        <dbReference type="ARBA" id="ARBA00022801"/>
    </source>
</evidence>
<dbReference type="KEGG" id="mmj:MSMAS_0540"/>
<feature type="domain" description="JAB" evidence="6">
    <location>
        <begin position="47"/>
        <end position="97"/>
    </location>
</feature>
<dbReference type="SUPFAM" id="SSF102712">
    <property type="entry name" value="JAB1/MPN domain"/>
    <property type="match status" value="1"/>
</dbReference>
<evidence type="ECO:0000256" key="1">
    <source>
        <dbReference type="ARBA" id="ARBA00022670"/>
    </source>
</evidence>
<dbReference type="InterPro" id="IPR028090">
    <property type="entry name" value="JAB_dom_prok"/>
</dbReference>
<dbReference type="EMBL" id="CP009512">
    <property type="protein sequence ID" value="AKB63736.1"/>
    <property type="molecule type" value="Genomic_DNA"/>
</dbReference>
<evidence type="ECO:0000313" key="7">
    <source>
        <dbReference type="EMBL" id="AKB63736.1"/>
    </source>
</evidence>
<keyword evidence="5" id="KW-0482">Metalloprotease</keyword>